<dbReference type="AlphaFoldDB" id="A0A1W2CI52"/>
<dbReference type="Proteomes" id="UP000192656">
    <property type="component" value="Unassembled WGS sequence"/>
</dbReference>
<sequence length="125" mass="13103">MARKTRSSKSEFGALPKATAEAAAIMTAAPFVIASRLTGFWLSAASPSAKDRAEATRMVTEKMMAAQESAMAMNAAVSAAAWKSVIDTMSTGMASTGNIADDVLTAGLKPYGKRVRSNRKRLSKG</sequence>
<protein>
    <recommendedName>
        <fullName evidence="3">Phasin protein</fullName>
    </recommendedName>
</protein>
<evidence type="ECO:0008006" key="3">
    <source>
        <dbReference type="Google" id="ProtNLM"/>
    </source>
</evidence>
<accession>A0A1W2CI52</accession>
<evidence type="ECO:0000313" key="2">
    <source>
        <dbReference type="Proteomes" id="UP000192656"/>
    </source>
</evidence>
<dbReference type="EMBL" id="FWXR01000010">
    <property type="protein sequence ID" value="SMC84899.1"/>
    <property type="molecule type" value="Genomic_DNA"/>
</dbReference>
<evidence type="ECO:0000313" key="1">
    <source>
        <dbReference type="EMBL" id="SMC84899.1"/>
    </source>
</evidence>
<organism evidence="1 2">
    <name type="scientific">Fulvimarina manganoxydans</name>
    <dbReference type="NCBI Taxonomy" id="937218"/>
    <lineage>
        <taxon>Bacteria</taxon>
        <taxon>Pseudomonadati</taxon>
        <taxon>Pseudomonadota</taxon>
        <taxon>Alphaproteobacteria</taxon>
        <taxon>Hyphomicrobiales</taxon>
        <taxon>Aurantimonadaceae</taxon>
        <taxon>Fulvimarina</taxon>
    </lineage>
</organism>
<keyword evidence="2" id="KW-1185">Reference proteome</keyword>
<proteinExistence type="predicted"/>
<dbReference type="RefSeq" id="WP_244556927.1">
    <property type="nucleotide sequence ID" value="NZ_FWXR01000010.1"/>
</dbReference>
<name>A0A1W2CI52_9HYPH</name>
<gene>
    <name evidence="1" type="ORF">SAMN06297251_11079</name>
</gene>
<reference evidence="1 2" key="1">
    <citation type="submission" date="2017-04" db="EMBL/GenBank/DDBJ databases">
        <authorList>
            <person name="Afonso C.L."/>
            <person name="Miller P.J."/>
            <person name="Scott M.A."/>
            <person name="Spackman E."/>
            <person name="Goraichik I."/>
            <person name="Dimitrov K.M."/>
            <person name="Suarez D.L."/>
            <person name="Swayne D.E."/>
        </authorList>
    </citation>
    <scope>NUCLEOTIDE SEQUENCE [LARGE SCALE GENOMIC DNA]</scope>
    <source>
        <strain evidence="1 2">CGMCC 1.10972</strain>
    </source>
</reference>